<keyword evidence="3" id="KW-1185">Reference proteome</keyword>
<feature type="region of interest" description="Disordered" evidence="1">
    <location>
        <begin position="203"/>
        <end position="280"/>
    </location>
</feature>
<name>A0A8S1J1D4_9CHLO</name>
<evidence type="ECO:0000313" key="3">
    <source>
        <dbReference type="Proteomes" id="UP000708148"/>
    </source>
</evidence>
<dbReference type="AlphaFoldDB" id="A0A8S1J1D4"/>
<feature type="compositionally biased region" description="Polar residues" evidence="1">
    <location>
        <begin position="242"/>
        <end position="261"/>
    </location>
</feature>
<evidence type="ECO:0000256" key="1">
    <source>
        <dbReference type="SAM" id="MobiDB-lite"/>
    </source>
</evidence>
<protein>
    <submittedName>
        <fullName evidence="2">Uncharacterized protein</fullName>
    </submittedName>
</protein>
<dbReference type="EMBL" id="CAJHUC010001399">
    <property type="protein sequence ID" value="CAD7700992.1"/>
    <property type="molecule type" value="Genomic_DNA"/>
</dbReference>
<dbReference type="Proteomes" id="UP000708148">
    <property type="component" value="Unassembled WGS sequence"/>
</dbReference>
<gene>
    <name evidence="2" type="ORF">OSTQU699_LOCUS6351</name>
</gene>
<reference evidence="2" key="1">
    <citation type="submission" date="2020-12" db="EMBL/GenBank/DDBJ databases">
        <authorList>
            <person name="Iha C."/>
        </authorList>
    </citation>
    <scope>NUCLEOTIDE SEQUENCE</scope>
</reference>
<accession>A0A8S1J1D4</accession>
<dbReference type="OrthoDB" id="548136at2759"/>
<proteinExistence type="predicted"/>
<comment type="caution">
    <text evidence="2">The sequence shown here is derived from an EMBL/GenBank/DDBJ whole genome shotgun (WGS) entry which is preliminary data.</text>
</comment>
<organism evidence="2 3">
    <name type="scientific">Ostreobium quekettii</name>
    <dbReference type="NCBI Taxonomy" id="121088"/>
    <lineage>
        <taxon>Eukaryota</taxon>
        <taxon>Viridiplantae</taxon>
        <taxon>Chlorophyta</taxon>
        <taxon>core chlorophytes</taxon>
        <taxon>Ulvophyceae</taxon>
        <taxon>TCBD clade</taxon>
        <taxon>Bryopsidales</taxon>
        <taxon>Ostreobineae</taxon>
        <taxon>Ostreobiaceae</taxon>
        <taxon>Ostreobium</taxon>
    </lineage>
</organism>
<evidence type="ECO:0000313" key="2">
    <source>
        <dbReference type="EMBL" id="CAD7700992.1"/>
    </source>
</evidence>
<sequence>MEMALSCRGGTLKCRWIQKERRVAAKRAVSEATRSWREGIECGGSVQMPSAEPERANPFVAGVVGTVVAGALLLSPQAAVADMIETVAPSTMAEYAKPLPQETVDKGRVWLFLVLGATGLFLGTVALENVEGFFPAIAKANKAMARSRAGEYEQEEAYAEESEIAVARPSQEVTDDPYYRAVEDGLAAARAELLDEYKSAGMMPMTEASGPPSPSVPLPDLVAGNEDQSNADVMGSGPQGMSAESATQDLGGTPVVSGSNGQEDDAVDGAPRGAIGQTVE</sequence>